<keyword evidence="2" id="KW-1185">Reference proteome</keyword>
<dbReference type="RefSeq" id="XP_018150415.1">
    <property type="nucleotide sequence ID" value="XM_018293199.1"/>
</dbReference>
<dbReference type="KEGG" id="pchm:VFPPC_15446"/>
<accession>A0A179G945</accession>
<gene>
    <name evidence="1" type="ORF">VFPPC_15446</name>
</gene>
<evidence type="ECO:0000313" key="1">
    <source>
        <dbReference type="EMBL" id="OAQ74332.1"/>
    </source>
</evidence>
<protein>
    <submittedName>
        <fullName evidence="1">Uncharacterized protein</fullName>
    </submittedName>
</protein>
<dbReference type="EMBL" id="LSBJ02000001">
    <property type="protein sequence ID" value="OAQ74332.1"/>
    <property type="molecule type" value="Genomic_DNA"/>
</dbReference>
<dbReference type="GeneID" id="28857193"/>
<dbReference type="AlphaFoldDB" id="A0A179G945"/>
<comment type="caution">
    <text evidence="1">The sequence shown here is derived from an EMBL/GenBank/DDBJ whole genome shotgun (WGS) entry which is preliminary data.</text>
</comment>
<sequence>MSLKCVAAGCVVGELANEAKLERAEARNVCRTSQTSFSESSNDKITDQNAGDRIYYWSLANSI</sequence>
<dbReference type="Proteomes" id="UP000078397">
    <property type="component" value="Unassembled WGS sequence"/>
</dbReference>
<organism evidence="1 2">
    <name type="scientific">Pochonia chlamydosporia 170</name>
    <dbReference type="NCBI Taxonomy" id="1380566"/>
    <lineage>
        <taxon>Eukaryota</taxon>
        <taxon>Fungi</taxon>
        <taxon>Dikarya</taxon>
        <taxon>Ascomycota</taxon>
        <taxon>Pezizomycotina</taxon>
        <taxon>Sordariomycetes</taxon>
        <taxon>Hypocreomycetidae</taxon>
        <taxon>Hypocreales</taxon>
        <taxon>Clavicipitaceae</taxon>
        <taxon>Pochonia</taxon>
    </lineage>
</organism>
<name>A0A179G945_METCM</name>
<evidence type="ECO:0000313" key="2">
    <source>
        <dbReference type="Proteomes" id="UP000078397"/>
    </source>
</evidence>
<proteinExistence type="predicted"/>
<reference evidence="1 2" key="1">
    <citation type="journal article" date="2016" name="PLoS Pathog.">
        <title>Biosynthesis of antibiotic leucinostatins in bio-control fungus Purpureocillium lilacinum and their inhibition on phytophthora revealed by genome mining.</title>
        <authorList>
            <person name="Wang G."/>
            <person name="Liu Z."/>
            <person name="Lin R."/>
            <person name="Li E."/>
            <person name="Mao Z."/>
            <person name="Ling J."/>
            <person name="Yang Y."/>
            <person name="Yin W.B."/>
            <person name="Xie B."/>
        </authorList>
    </citation>
    <scope>NUCLEOTIDE SEQUENCE [LARGE SCALE GENOMIC DNA]</scope>
    <source>
        <strain evidence="1">170</strain>
    </source>
</reference>